<dbReference type="EMBL" id="BLAF01000046">
    <property type="protein sequence ID" value="GES23913.1"/>
    <property type="molecule type" value="Genomic_DNA"/>
</dbReference>
<comment type="caution">
    <text evidence="2">The sequence shown here is derived from an EMBL/GenBank/DDBJ whole genome shotgun (WGS) entry which is preliminary data.</text>
</comment>
<feature type="compositionally biased region" description="Low complexity" evidence="1">
    <location>
        <begin position="120"/>
        <end position="164"/>
    </location>
</feature>
<feature type="region of interest" description="Disordered" evidence="1">
    <location>
        <begin position="73"/>
        <end position="96"/>
    </location>
</feature>
<reference evidence="2 3" key="1">
    <citation type="submission" date="2019-10" db="EMBL/GenBank/DDBJ databases">
        <title>Whole genome shotgun sequence of Acrocarpospora pleiomorpha NBRC 16267.</title>
        <authorList>
            <person name="Ichikawa N."/>
            <person name="Kimura A."/>
            <person name="Kitahashi Y."/>
            <person name="Komaki H."/>
            <person name="Oguchi A."/>
        </authorList>
    </citation>
    <scope>NUCLEOTIDE SEQUENCE [LARGE SCALE GENOMIC DNA]</scope>
    <source>
        <strain evidence="2 3">NBRC 16267</strain>
    </source>
</reference>
<gene>
    <name evidence="2" type="ORF">Aple_068120</name>
</gene>
<dbReference type="Proteomes" id="UP000377595">
    <property type="component" value="Unassembled WGS sequence"/>
</dbReference>
<accession>A0A5M3XWZ8</accession>
<name>A0A5M3XWZ8_9ACTN</name>
<sequence length="277" mass="27813">MLVRDWFAGVLFFGHRVTAARTAATTRMLPKTSRIGVRRDLRTGWVYGRPFAGGGCPDEAYVDARSVDVTRVEGRSGKGRSMEDGLAEDRSVGETCAEGRSVGGRFAVERDEISGGALPGGAVPAPGATPGKAPSTGAALGKAPATGAAPRETPSTGAATGKAPATGAMLGTGAAPGKGAALAGGAGVSSPVKVLTRSAAVGRFSGDLSRHFVINGRRLSGTPEMSGLPYRRACKTTGTESPWKAGRPGAAYTIVAPQLKTSAAGPTSPDATCSGAM</sequence>
<evidence type="ECO:0000313" key="3">
    <source>
        <dbReference type="Proteomes" id="UP000377595"/>
    </source>
</evidence>
<keyword evidence="3" id="KW-1185">Reference proteome</keyword>
<protein>
    <submittedName>
        <fullName evidence="2">Uncharacterized protein</fullName>
    </submittedName>
</protein>
<proteinExistence type="predicted"/>
<evidence type="ECO:0000313" key="2">
    <source>
        <dbReference type="EMBL" id="GES23913.1"/>
    </source>
</evidence>
<evidence type="ECO:0000256" key="1">
    <source>
        <dbReference type="SAM" id="MobiDB-lite"/>
    </source>
</evidence>
<feature type="compositionally biased region" description="Basic and acidic residues" evidence="1">
    <location>
        <begin position="73"/>
        <end position="92"/>
    </location>
</feature>
<dbReference type="AlphaFoldDB" id="A0A5M3XWZ8"/>
<organism evidence="2 3">
    <name type="scientific">Acrocarpospora pleiomorpha</name>
    <dbReference type="NCBI Taxonomy" id="90975"/>
    <lineage>
        <taxon>Bacteria</taxon>
        <taxon>Bacillati</taxon>
        <taxon>Actinomycetota</taxon>
        <taxon>Actinomycetes</taxon>
        <taxon>Streptosporangiales</taxon>
        <taxon>Streptosporangiaceae</taxon>
        <taxon>Acrocarpospora</taxon>
    </lineage>
</organism>
<feature type="region of interest" description="Disordered" evidence="1">
    <location>
        <begin position="115"/>
        <end position="164"/>
    </location>
</feature>